<evidence type="ECO:0000313" key="3">
    <source>
        <dbReference type="EMBL" id="NEM98203.1"/>
    </source>
</evidence>
<gene>
    <name evidence="3" type="ORF">GXP69_10885</name>
</gene>
<dbReference type="AlphaFoldDB" id="A0A6B3LQS8"/>
<evidence type="ECO:0000256" key="2">
    <source>
        <dbReference type="SAM" id="MobiDB-lite"/>
    </source>
</evidence>
<evidence type="ECO:0000313" key="4">
    <source>
        <dbReference type="Proteomes" id="UP000474777"/>
    </source>
</evidence>
<sequence length="55" mass="6207">MKQKIMNGDESGAGTAPTDKVTKLQHELALCETERKALQQRVKDQERIIQLLEGK</sequence>
<feature type="region of interest" description="Disordered" evidence="2">
    <location>
        <begin position="1"/>
        <end position="20"/>
    </location>
</feature>
<keyword evidence="4" id="KW-1185">Reference proteome</keyword>
<accession>A0A6B3LQS8</accession>
<keyword evidence="1" id="KW-0175">Coiled coil</keyword>
<dbReference type="RefSeq" id="WP_163915091.1">
    <property type="nucleotide sequence ID" value="NZ_JAAGWD010000004.1"/>
</dbReference>
<comment type="caution">
    <text evidence="3">The sequence shown here is derived from an EMBL/GenBank/DDBJ whole genome shotgun (WGS) entry which is preliminary data.</text>
</comment>
<protein>
    <submittedName>
        <fullName evidence="3">Uncharacterized protein</fullName>
    </submittedName>
</protein>
<evidence type="ECO:0000256" key="1">
    <source>
        <dbReference type="SAM" id="Coils"/>
    </source>
</evidence>
<feature type="coiled-coil region" evidence="1">
    <location>
        <begin position="21"/>
        <end position="55"/>
    </location>
</feature>
<proteinExistence type="predicted"/>
<dbReference type="EMBL" id="JAAGWD010000004">
    <property type="protein sequence ID" value="NEM98203.1"/>
    <property type="molecule type" value="Genomic_DNA"/>
</dbReference>
<name>A0A6B3LQS8_9BACT</name>
<dbReference type="Proteomes" id="UP000474777">
    <property type="component" value="Unassembled WGS sequence"/>
</dbReference>
<reference evidence="3 4" key="1">
    <citation type="submission" date="2020-02" db="EMBL/GenBank/DDBJ databases">
        <authorList>
            <person name="Kim M.K."/>
        </authorList>
    </citation>
    <scope>NUCLEOTIDE SEQUENCE [LARGE SCALE GENOMIC DNA]</scope>
    <source>
        <strain evidence="3 4">BT327</strain>
    </source>
</reference>
<organism evidence="3 4">
    <name type="scientific">Pontibacter burrus</name>
    <dbReference type="NCBI Taxonomy" id="2704466"/>
    <lineage>
        <taxon>Bacteria</taxon>
        <taxon>Pseudomonadati</taxon>
        <taxon>Bacteroidota</taxon>
        <taxon>Cytophagia</taxon>
        <taxon>Cytophagales</taxon>
        <taxon>Hymenobacteraceae</taxon>
        <taxon>Pontibacter</taxon>
    </lineage>
</organism>